<dbReference type="OrthoDB" id="10417003at2759"/>
<dbReference type="AlphaFoldDB" id="A0A397VFG6"/>
<keyword evidence="1" id="KW-0175">Coiled coil</keyword>
<evidence type="ECO:0000313" key="3">
    <source>
        <dbReference type="EMBL" id="RIB21194.1"/>
    </source>
</evidence>
<dbReference type="Pfam" id="PF04665">
    <property type="entry name" value="Pox_A32"/>
    <property type="match status" value="1"/>
</dbReference>
<feature type="region of interest" description="Disordered" evidence="2">
    <location>
        <begin position="441"/>
        <end position="464"/>
    </location>
</feature>
<dbReference type="InterPro" id="IPR006758">
    <property type="entry name" value="A32L"/>
</dbReference>
<sequence length="464" mass="53036">MAPIRTLYSESTDAKNFQGRGYKLDSRERELESQCNELLLETEFFANKCSEFRNAKALAEARSDVITKELEKKNDKILHLQKKLNRYINDKNQNDLIKKQLKEEIKELKSKNTNLTEYKAKYYSKLEEANSFQSRIKSLEEELSLTQKYSSKKDSEIISLKAELVNIKIELDSKSIFCTQKNYEQVEKISTDIPTHTNDKIVPILESSKIDTEVTSKNVTLIRSHNITIGRSEELPIIALGASTVNKYQTTPINMTASGNLFSGIYKPTMNEQSEKNSKTRLPPMKLFLMDIDEATKHASSRCIGHPAISWPFAKLVTGKSGSDLCVAPESIQNRIIPFFTHGHHRNISPIFTTQKYHHVPMIIRENLSHILMFNGGSSPQDVSIIVGRYTDDVKSASMVINSYLRKSEFIVFDLNRAEDDPLAIRLRFDTPLDLQKEIELRQKRKTKNALPTEPTNSEPEKSK</sequence>
<protein>
    <submittedName>
        <fullName evidence="3">Uncharacterized protein</fullName>
    </submittedName>
</protein>
<name>A0A397VFG6_9GLOM</name>
<accession>A0A397VFG6</accession>
<proteinExistence type="predicted"/>
<feature type="coiled-coil region" evidence="1">
    <location>
        <begin position="70"/>
        <end position="121"/>
    </location>
</feature>
<evidence type="ECO:0000313" key="4">
    <source>
        <dbReference type="Proteomes" id="UP000266673"/>
    </source>
</evidence>
<keyword evidence="4" id="KW-1185">Reference proteome</keyword>
<evidence type="ECO:0000256" key="1">
    <source>
        <dbReference type="SAM" id="Coils"/>
    </source>
</evidence>
<gene>
    <name evidence="3" type="ORF">C2G38_2177340</name>
</gene>
<organism evidence="3 4">
    <name type="scientific">Gigaspora rosea</name>
    <dbReference type="NCBI Taxonomy" id="44941"/>
    <lineage>
        <taxon>Eukaryota</taxon>
        <taxon>Fungi</taxon>
        <taxon>Fungi incertae sedis</taxon>
        <taxon>Mucoromycota</taxon>
        <taxon>Glomeromycotina</taxon>
        <taxon>Glomeromycetes</taxon>
        <taxon>Diversisporales</taxon>
        <taxon>Gigasporaceae</taxon>
        <taxon>Gigaspora</taxon>
    </lineage>
</organism>
<evidence type="ECO:0000256" key="2">
    <source>
        <dbReference type="SAM" id="MobiDB-lite"/>
    </source>
</evidence>
<dbReference type="EMBL" id="QKWP01000375">
    <property type="protein sequence ID" value="RIB21194.1"/>
    <property type="molecule type" value="Genomic_DNA"/>
</dbReference>
<dbReference type="Proteomes" id="UP000266673">
    <property type="component" value="Unassembled WGS sequence"/>
</dbReference>
<dbReference type="STRING" id="44941.A0A397VFG6"/>
<reference evidence="3 4" key="1">
    <citation type="submission" date="2018-06" db="EMBL/GenBank/DDBJ databases">
        <title>Comparative genomics reveals the genomic features of Rhizophagus irregularis, R. cerebriforme, R. diaphanum and Gigaspora rosea, and their symbiotic lifestyle signature.</title>
        <authorList>
            <person name="Morin E."/>
            <person name="San Clemente H."/>
            <person name="Chen E.C.H."/>
            <person name="De La Providencia I."/>
            <person name="Hainaut M."/>
            <person name="Kuo A."/>
            <person name="Kohler A."/>
            <person name="Murat C."/>
            <person name="Tang N."/>
            <person name="Roy S."/>
            <person name="Loubradou J."/>
            <person name="Henrissat B."/>
            <person name="Grigoriev I.V."/>
            <person name="Corradi N."/>
            <person name="Roux C."/>
            <person name="Martin F.M."/>
        </authorList>
    </citation>
    <scope>NUCLEOTIDE SEQUENCE [LARGE SCALE GENOMIC DNA]</scope>
    <source>
        <strain evidence="3 4">DAOM 194757</strain>
    </source>
</reference>
<comment type="caution">
    <text evidence="3">The sequence shown here is derived from an EMBL/GenBank/DDBJ whole genome shotgun (WGS) entry which is preliminary data.</text>
</comment>